<dbReference type="FunFam" id="3.90.1290.10:FF:000001">
    <property type="entry name" value="Plectin a"/>
    <property type="match status" value="8"/>
</dbReference>
<keyword evidence="14" id="KW-0206">Cytoskeleton</keyword>
<keyword evidence="15" id="KW-0966">Cell projection</keyword>
<evidence type="ECO:0000256" key="4">
    <source>
        <dbReference type="ARBA" id="ARBA00004435"/>
    </source>
</evidence>
<dbReference type="GO" id="GO:0030056">
    <property type="term" value="C:hemidesmosome"/>
    <property type="evidence" value="ECO:0007669"/>
    <property type="project" value="UniProtKB-SubCell"/>
</dbReference>
<dbReference type="GO" id="GO:0061045">
    <property type="term" value="P:negative regulation of wound healing"/>
    <property type="evidence" value="ECO:0007669"/>
    <property type="project" value="UniProtKB-ARBA"/>
</dbReference>
<evidence type="ECO:0000256" key="14">
    <source>
        <dbReference type="ARBA" id="ARBA00023212"/>
    </source>
</evidence>
<dbReference type="InterPro" id="IPR043197">
    <property type="entry name" value="Plakin"/>
</dbReference>
<dbReference type="Ensembl" id="ENSMODT00000042611.2">
    <property type="protein sequence ID" value="ENSMODP00000039505.2"/>
    <property type="gene ID" value="ENSMODG00000027318.2"/>
</dbReference>
<dbReference type="PANTHER" id="PTHR23169:SF21">
    <property type="entry name" value="EPIPLAKIN"/>
    <property type="match status" value="1"/>
</dbReference>
<dbReference type="GO" id="GO:0005737">
    <property type="term" value="C:cytoplasm"/>
    <property type="evidence" value="ECO:0000318"/>
    <property type="project" value="GO_Central"/>
</dbReference>
<dbReference type="Pfam" id="PF00681">
    <property type="entry name" value="Plectin"/>
    <property type="match status" value="22"/>
</dbReference>
<dbReference type="GO" id="GO:0030336">
    <property type="term" value="P:negative regulation of cell migration"/>
    <property type="evidence" value="ECO:0007669"/>
    <property type="project" value="UniProtKB-ARBA"/>
</dbReference>
<feature type="region of interest" description="Disordered" evidence="21">
    <location>
        <begin position="2677"/>
        <end position="2713"/>
    </location>
</feature>
<dbReference type="GO" id="GO:0005198">
    <property type="term" value="F:structural molecule activity"/>
    <property type="evidence" value="ECO:0000318"/>
    <property type="project" value="GO_Central"/>
</dbReference>
<dbReference type="FunCoup" id="K7E154">
    <property type="interactions" value="26"/>
</dbReference>
<dbReference type="GO" id="GO:0016323">
    <property type="term" value="C:basolateral plasma membrane"/>
    <property type="evidence" value="ECO:0007669"/>
    <property type="project" value="UniProtKB-SubCell"/>
</dbReference>
<feature type="region of interest" description="Disordered" evidence="21">
    <location>
        <begin position="3204"/>
        <end position="3240"/>
    </location>
</feature>
<dbReference type="GO" id="GO:0005856">
    <property type="term" value="C:cytoskeleton"/>
    <property type="evidence" value="ECO:0007669"/>
    <property type="project" value="UniProtKB-SubCell"/>
</dbReference>
<evidence type="ECO:0000256" key="11">
    <source>
        <dbReference type="ARBA" id="ARBA00022949"/>
    </source>
</evidence>
<dbReference type="GO" id="GO:0030054">
    <property type="term" value="C:cell junction"/>
    <property type="evidence" value="ECO:0000318"/>
    <property type="project" value="GO_Central"/>
</dbReference>
<evidence type="ECO:0000256" key="9">
    <source>
        <dbReference type="ARBA" id="ARBA00022553"/>
    </source>
</evidence>
<dbReference type="InParanoid" id="K7E154"/>
<evidence type="ECO:0000256" key="2">
    <source>
        <dbReference type="ARBA" id="ARBA00004245"/>
    </source>
</evidence>
<name>K7E154_MONDO</name>
<dbReference type="GeneTree" id="ENSGT00940000162855"/>
<evidence type="ECO:0000256" key="5">
    <source>
        <dbReference type="ARBA" id="ARBA00009109"/>
    </source>
</evidence>
<dbReference type="STRING" id="13616.ENSMODP00000039505"/>
<proteinExistence type="inferred from homology"/>
<dbReference type="SMART" id="SM00250">
    <property type="entry name" value="PLEC"/>
    <property type="match status" value="49"/>
</dbReference>
<dbReference type="Bgee" id="ENSMODG00000027318">
    <property type="expression patterns" value="Expressed in lung and 7 other cell types or tissues"/>
</dbReference>
<keyword evidence="13" id="KW-0472">Membrane</keyword>
<dbReference type="Gene3D" id="3.90.1290.10">
    <property type="entry name" value="Plakin repeat"/>
    <property type="match status" value="10"/>
</dbReference>
<sequence length="3563" mass="393850">MRLDHSCRTLYRSFFLPPMTKGRSLCRGLSEGPCGGGTSSYGAVSLLLYLPRKQALLKRRPQDVEVDEGRVSIATSTMNGDSAISVNGTGTLQTPRVLKTIPKTVPPESRMEFPVTSHDGEMHPQQRGSIAGVYLEASAQTLSLYEAIQQGLLPANVGLALLEAQAATGGLIDPTQSQLLSVSEAVRQGLIGLELKEKLLTAERALTGYPDPYGPGKLSLFQALHKEVVARNSGLSWLEAQLATGGIIDPAKGSRVSLELAYQKGLLDEETGHRLSDPTSDGPRTFFDPNTQEPLTYQELRNRCMLSPGTGLLLLPLKITFPALGGMVSSEQLLEAGILPRKVFEDLRKGRLLVSEVRAQEEVQRYLEGTGSVVGVLLISTGQKKTIYQALIEHLLPPGTALALLQAQAATCSLMDPANEKKLGLDEAIKVGLVGPEFREKLLIAERAVTGYPDPFSKNLIPLFQAMRKGLVQKELALRLLEVQLATGGIIDPARKHRLPLETAFQWNCLDKETLASLSQPTGFFDPNTQENLTYEQLLVCCVTDPATGSLFLPLFGEDHRGHSEGCWFIDHATQEGLRKATTVATSGKFKGQKVSLWKLLFSDAIPTEQRAALAHQYKEGALSAKMLASQLIATIDQAAATSRVTFKGLRDPVTPGELLKSEIINQDLYEKLEQGQTTAQDVGDLDTVRKYLQGTGCISGLLLPDSQEKISIYEARRKGYLRPGTSLILLEAQAATGFIIDPKENKRYSVEDALRANIIGPDVYEKLLSAERAVTGYMDPYTGDRLSLFQAMNKDLIVRNHGIRLLEAQIATGGIIDPVHSHRVPVEVAYKRGYFDRTMNLILSDPSDDTRGFFDPNTHENLTYLQLLEKCVTEPVTGLSLLPLNSRKPQLVSEATRQAFQNSFLMVKYGRFKGQQISVWELINSEYFSEGQRREILTHYRLKKITLEQIVQRLKEEMKKWAGITLPTLRGCVTAYQLLESHIIDHVLLEKVLEGRVSPQELLKMESVRKYLHGSGTIGGVLLQPSNQKLSFYEAMKQKLLGPSVALPLLEAQAATGSIIDPVSNEKLSVDDAVRKGLVGPELHEKLHYAEEAVTGFMDPFTGKKVSLFQAMKKGLVPSQQAMQLLEAQVATGGIIDPNSHHHVPMEVATQRGYIDEEMEKTLSGASPATMQTFSTVDGSENISYAQLIEHCQQDEASGCHLLPLPQRAAPIPTDEQIQQVFQGTLVTEKAISLWDLLYSGHFTEDQRAAFLEDFRLGRMTIQEIVAAALKQVRESELQAQTHIMLQGLRGDVPAVWMLDTGIIDLETLEGLVQGTQSPTEVAQRPEVKKYLQGTGCIAGVQVEGSKAKMSIYQAMKSNLLPPGLGLRLLEAQLAAGSLVNPQNNQKLSVEDAIKTGVIGGELSEQLIQAERAVTGYSDPYTGSTISVWQAMGKGLIDQSEAFLLLQVQLATGGIVDPIHHLHLPMPAAYKLGFIDEETAQVLTKNTGDKKFFFDPNTRDEVTYQELKDRCILDSETNLWLLPLSRSVALDVDDHTIMALKAMTVPVKVGRFKGQTVSLWDLLHSEYVSADKQKELVELGRSGRAAALRQVVTDVTTLIEETEERARKITFPGLRKQVSANDLFKSHLIDKKTLDDLNQGIKTVYEVTKMDGVKQFLEGVNFIAGVFIQGTKDRLSIYDAMQRGILRPGTALVLLEAQAATGFIIDPVENKKMSVEQAFSVGLIGREVYEKLLSAEKAVTGYMDPYTNKQISLFEAMNKGLILKCHAIRLLEAQIATGGIIDPVHSHRVPVEVAYQRGYFDEEMNQILSDPSDDTKGFFDPNTHENLTYLQLLERCIQEPDTGLYMLQIVQKGESYVFIDEATKQLLRSRTTKVSIGKFANQIVSIWDLLSSQYFTWQRKRDLVRQFKSKTVHLEQLLEIIMNTIEETEKQNQTIKVKGPCGDVTAAELFNSGIIDEKILADLPKGKQAAEKLSQMESVKRYIDGTGCIAGLIIPSTKEKMSVYEAMKRKVIPRAIGMQLLQAQAATGFIINPVKNQRVSVNEAVALGLIGREVQEDLQDAEKAVSGYLDAGTGEKISLYKAMKKGMIEKEEAMRMLEAQVATGGVIDPRYGHRLPEEVACQRDCLDSETFSLLSNTRHGSKRFQDPNTHEKMNYAELYSRCIKDRETGLALLPIVKNKKDYKHIDEATEKALKAEVVMVTKGRYKGRKMSVWDLLCSEYVTEEKKQELVSKYRQDTSKALESIVKIIWELIEEKEKKRKEVWFQGLRRQVTANELFKADIINKNTLEELQDGRKKVSEIALKETVKKYLEGTSCIAGVLVPSKADPAQQEKMSIYQAMWKGILRPGTALVLLEAQAATGFVIDPLRNQKLSVEEAVAAGVVGGEIQEKLLSAEKAVTGYCDPYTGERISLFQAMKRDLIVRDHGVRLLEAQIATGGIIDPVHSHRVPVDVAFQRGYFDEDMSQVLSDPSDDTKGFFDPNTHENLTYMQLMHRCVRDPDTGLYMLQLADKGSAVSQLSEQMRRSLKEATVTVHGGLFSGQTVSVWELLFCRDVPESKRKALLRKYRAGTLSIQELTSTLTTLVIEAGDGRGPGATTLGSDRHASSREGLGPRGPLQAATMEVKVGHWRGRKVSVWDVLVSTYVTEGVREDLLAQYDAGALPLPALTRRLTTIIEEAEGALEESEARPDGGRRREAQGGPRGPDPDEGNARRHRREEALGVLRTATMEVKVGQLRGQKVPVKDVLFSSYLSEDRREEFLAQYASGAMTLETLIATLTTIIEESEEKLSKVSFPGLRRRVTVQELTKSHILSPDTLRDLAQGTKSVQEVKEMVSVKRYLEGTSCIAGVLVPSKADPAQQEKMSIYQAMWKGILRPGTALVLLEAQAATGFVIDPLRNQKLSVEEAVAAGVVGGEIQEKLLSAEKAVTGYCDPYTGERISLFQAMKRDLIVRDHGVRLLEAQIATGGIIDPVHSHRVPVDVAFQRGYFDEDMSQVLSDPSDDTKGFFDPNTHENLTYMQLMHRCVRDPDTGLYMLQLADKGSAVSQLSEQMRRSLKEATVTVHGGLFSGQTVSVWELLFCRDVPESKRKALLRKYRAGTLSIQELTSTLTTLVIEAGDGRGPGATTLGSDRHASSREGLGPRGPLQAATMEVKVGHWRGRKVSVWDVLVSTYVTEGVREDLLAQYDAGALPLPALTRRLTTIIEEAEGALEESEARPDGGRRREAQGGPRGPDPDEGNARRHRREEALGVLRTATMEVKVGQLRGQKVPVKDVLFSSYLSEDRREEFLAQYASGAMTLETLIATLTTIIEESEEKLSKVSFPGLRRRVTVQELTKSHILSPDTLRDLAQGTKSVQEVKEMVSVKRYLEGTSCIAGVLVPSKADPAQQEKMSIYQAMWKGILRPGTALVLLEAQAATGFVIDPLRNQKLSVEEAVAAGVVGGEIQEKLLSAEKAVTGYCDPYTGERISLFQAMKRDLIVRDHGVRLLEAQIATGGIIDPVHSHRVPVDVAFQRGYFDEDMSQVLSDPSDDTKGFFDPNTHENLTYMQLLQRCTLDPDSGLLFLSLK</sequence>
<reference evidence="22" key="2">
    <citation type="submission" date="2025-08" db="UniProtKB">
        <authorList>
            <consortium name="Ensembl"/>
        </authorList>
    </citation>
    <scope>IDENTIFICATION</scope>
</reference>
<evidence type="ECO:0000313" key="22">
    <source>
        <dbReference type="Ensembl" id="ENSMODP00000039505.2"/>
    </source>
</evidence>
<dbReference type="SUPFAM" id="SSF75399">
    <property type="entry name" value="Plakin repeat"/>
    <property type="match status" value="10"/>
</dbReference>
<dbReference type="GO" id="GO:0016020">
    <property type="term" value="C:membrane"/>
    <property type="evidence" value="ECO:0000318"/>
    <property type="project" value="GO_Central"/>
</dbReference>
<organism evidence="22 23">
    <name type="scientific">Monodelphis domestica</name>
    <name type="common">Gray short-tailed opossum</name>
    <dbReference type="NCBI Taxonomy" id="13616"/>
    <lineage>
        <taxon>Eukaryota</taxon>
        <taxon>Metazoa</taxon>
        <taxon>Chordata</taxon>
        <taxon>Craniata</taxon>
        <taxon>Vertebrata</taxon>
        <taxon>Euteleostomi</taxon>
        <taxon>Mammalia</taxon>
        <taxon>Metatheria</taxon>
        <taxon>Didelphimorphia</taxon>
        <taxon>Didelphidae</taxon>
        <taxon>Monodelphis</taxon>
    </lineage>
</organism>
<keyword evidence="11" id="KW-0965">Cell junction</keyword>
<dbReference type="GO" id="GO:0005923">
    <property type="term" value="C:bicellular tight junction"/>
    <property type="evidence" value="ECO:0007669"/>
    <property type="project" value="UniProtKB-SubCell"/>
</dbReference>
<comment type="subunit">
    <text evidence="19">Interacts with KRT5, KRT14 and KRT5/KRT14 heterotetramer; interacts preferentially with assembled filaments rather than keratin monomers. Interacts with KRT8 and KRT18 and KRT8/KRT18 heterotetramer; interacts preferentially with assembled filaments rather than keratin monomers. Interacts with KRT1, VIM and DES; interaction is stronger with KRT1 than with VIM or DES; interaction is dependent of higher-order structure of intermediate filament.</text>
</comment>
<dbReference type="InterPro" id="IPR001101">
    <property type="entry name" value="Plectin_repeat"/>
</dbReference>
<evidence type="ECO:0000256" key="1">
    <source>
        <dbReference type="ARBA" id="ARBA00004187"/>
    </source>
</evidence>
<protein>
    <recommendedName>
        <fullName evidence="20">Epiplakin</fullName>
    </recommendedName>
</protein>
<dbReference type="GO" id="GO:0042995">
    <property type="term" value="C:cell projection"/>
    <property type="evidence" value="ECO:0007669"/>
    <property type="project" value="UniProtKB-SubCell"/>
</dbReference>
<evidence type="ECO:0000256" key="20">
    <source>
        <dbReference type="ARBA" id="ARBA00068060"/>
    </source>
</evidence>
<feature type="region of interest" description="Disordered" evidence="21">
    <location>
        <begin position="2591"/>
        <end position="2616"/>
    </location>
</feature>
<reference evidence="22" key="3">
    <citation type="submission" date="2025-09" db="UniProtKB">
        <authorList>
            <consortium name="Ensembl"/>
        </authorList>
    </citation>
    <scope>IDENTIFICATION</scope>
</reference>
<evidence type="ECO:0000256" key="21">
    <source>
        <dbReference type="SAM" id="MobiDB-lite"/>
    </source>
</evidence>
<dbReference type="GO" id="GO:0045110">
    <property type="term" value="P:intermediate filament bundle assembly"/>
    <property type="evidence" value="ECO:0000318"/>
    <property type="project" value="GO_Central"/>
</dbReference>
<evidence type="ECO:0000256" key="16">
    <source>
        <dbReference type="ARBA" id="ARBA00046283"/>
    </source>
</evidence>
<dbReference type="OMA" id="CEAKSKG"/>
<evidence type="ECO:0000256" key="12">
    <source>
        <dbReference type="ARBA" id="ARBA00023054"/>
    </source>
</evidence>
<evidence type="ECO:0000313" key="23">
    <source>
        <dbReference type="Proteomes" id="UP000002280"/>
    </source>
</evidence>
<evidence type="ECO:0000256" key="3">
    <source>
        <dbReference type="ARBA" id="ARBA00004316"/>
    </source>
</evidence>
<feature type="region of interest" description="Disordered" evidence="21">
    <location>
        <begin position="271"/>
        <end position="290"/>
    </location>
</feature>
<evidence type="ECO:0000256" key="10">
    <source>
        <dbReference type="ARBA" id="ARBA00022737"/>
    </source>
</evidence>
<keyword evidence="10" id="KW-0677">Repeat</keyword>
<evidence type="ECO:0000256" key="15">
    <source>
        <dbReference type="ARBA" id="ARBA00023273"/>
    </source>
</evidence>
<evidence type="ECO:0000256" key="18">
    <source>
        <dbReference type="ARBA" id="ARBA00060371"/>
    </source>
</evidence>
<keyword evidence="23" id="KW-1185">Reference proteome</keyword>
<keyword evidence="6" id="KW-0796">Tight junction</keyword>
<comment type="function">
    <text evidence="17">Cytoskeletal linker protein that connects to intermediate filaments and controls their reorganization in response to stress. In response to mechanical stress like wound healing, is associated with the machinery for cellular motility by slowing down keratinocyte migration and proliferation and accelerating keratin bundling in proliferating keratinocytes thus contributing to tissue architecture. However in wound healing in corneal epithelium also positively regulates cell differentiation and proliferation and negatively regulates migration thereby controlling corneal epithelium morphogenesis and integrity. In response to cellular stress, plays a role in keratin filament reorganization, probably by protecting keratin filaments against disruption. During liver and pancreas injuries, plays a protective role by chaperoning disease-induced intermediate filament reorganization.</text>
</comment>
<evidence type="ECO:0000256" key="8">
    <source>
        <dbReference type="ARBA" id="ARBA00022490"/>
    </source>
</evidence>
<keyword evidence="8" id="KW-0963">Cytoplasm</keyword>
<dbReference type="FunFam" id="3.90.1290.10:FF:000030">
    <property type="entry name" value="Epiplakin 1"/>
    <property type="match status" value="1"/>
</dbReference>
<dbReference type="HOGENOM" id="CLU_229666_0_0_1"/>
<keyword evidence="9" id="KW-0597">Phosphoprotein</keyword>
<dbReference type="Proteomes" id="UP000002280">
    <property type="component" value="Chromosome 3"/>
</dbReference>
<dbReference type="FunFam" id="3.90.1290.10:FF:000025">
    <property type="entry name" value="Epiplakin 1"/>
    <property type="match status" value="1"/>
</dbReference>
<reference evidence="22 23" key="1">
    <citation type="journal article" date="2007" name="Nature">
        <title>Genome of the marsupial Monodelphis domestica reveals innovation in non-coding sequences.</title>
        <authorList>
            <person name="Mikkelsen T.S."/>
            <person name="Wakefield M.J."/>
            <person name="Aken B."/>
            <person name="Amemiya C.T."/>
            <person name="Chang J.L."/>
            <person name="Duke S."/>
            <person name="Garber M."/>
            <person name="Gentles A.J."/>
            <person name="Goodstadt L."/>
            <person name="Heger A."/>
            <person name="Jurka J."/>
            <person name="Kamal M."/>
            <person name="Mauceli E."/>
            <person name="Searle S.M."/>
            <person name="Sharpe T."/>
            <person name="Baker M.L."/>
            <person name="Batzer M.A."/>
            <person name="Benos P.V."/>
            <person name="Belov K."/>
            <person name="Clamp M."/>
            <person name="Cook A."/>
            <person name="Cuff J."/>
            <person name="Das R."/>
            <person name="Davidow L."/>
            <person name="Deakin J.E."/>
            <person name="Fazzari M.J."/>
            <person name="Glass J.L."/>
            <person name="Grabherr M."/>
            <person name="Greally J.M."/>
            <person name="Gu W."/>
            <person name="Hore T.A."/>
            <person name="Huttley G.A."/>
            <person name="Kleber M."/>
            <person name="Jirtle R.L."/>
            <person name="Koina E."/>
            <person name="Lee J.T."/>
            <person name="Mahony S."/>
            <person name="Marra M.A."/>
            <person name="Miller R.D."/>
            <person name="Nicholls R.D."/>
            <person name="Oda M."/>
            <person name="Papenfuss A.T."/>
            <person name="Parra Z.E."/>
            <person name="Pollock D.D."/>
            <person name="Ray D.A."/>
            <person name="Schein J.E."/>
            <person name="Speed T.P."/>
            <person name="Thompson K."/>
            <person name="VandeBerg J.L."/>
            <person name="Wade C.M."/>
            <person name="Walker J.A."/>
            <person name="Waters P.D."/>
            <person name="Webber C."/>
            <person name="Weidman J.R."/>
            <person name="Xie X."/>
            <person name="Zody M.C."/>
            <person name="Baldwin J."/>
            <person name="Abdouelleil A."/>
            <person name="Abdulkadir J."/>
            <person name="Abebe A."/>
            <person name="Abera B."/>
            <person name="Abreu J."/>
            <person name="Acer S.C."/>
            <person name="Aftuck L."/>
            <person name="Alexander A."/>
            <person name="An P."/>
            <person name="Anderson E."/>
            <person name="Anderson S."/>
            <person name="Arachi H."/>
            <person name="Azer M."/>
            <person name="Bachantsang P."/>
            <person name="Barry A."/>
            <person name="Bayul T."/>
            <person name="Berlin A."/>
            <person name="Bessette D."/>
            <person name="Bloom T."/>
            <person name="Bloom T."/>
            <person name="Boguslavskiy L."/>
            <person name="Bonnet C."/>
            <person name="Boukhgalter B."/>
            <person name="Bourzgui I."/>
            <person name="Brown A."/>
            <person name="Cahill P."/>
            <person name="Channer S."/>
            <person name="Cheshatsang Y."/>
            <person name="Chuda L."/>
            <person name="Citroen M."/>
            <person name="Collymore A."/>
            <person name="Cooke P."/>
            <person name="Costello M."/>
            <person name="D'Aco K."/>
            <person name="Daza R."/>
            <person name="De Haan G."/>
            <person name="DeGray S."/>
            <person name="DeMaso C."/>
            <person name="Dhargay N."/>
            <person name="Dooley K."/>
            <person name="Dooley E."/>
            <person name="Doricent M."/>
            <person name="Dorje P."/>
            <person name="Dorjee K."/>
            <person name="Dupes A."/>
            <person name="Elong R."/>
            <person name="Falk J."/>
            <person name="Farina A."/>
            <person name="Faro S."/>
            <person name="Ferguson D."/>
            <person name="Fisher S."/>
            <person name="Foley C.D."/>
            <person name="Franke A."/>
            <person name="Friedrich D."/>
            <person name="Gadbois L."/>
            <person name="Gearin G."/>
            <person name="Gearin C.R."/>
            <person name="Giannoukos G."/>
            <person name="Goode T."/>
            <person name="Graham J."/>
            <person name="Grandbois E."/>
            <person name="Grewal S."/>
            <person name="Gyaltsen K."/>
            <person name="Hafez N."/>
            <person name="Hagos B."/>
            <person name="Hall J."/>
            <person name="Henson C."/>
            <person name="Hollinger A."/>
            <person name="Honan T."/>
            <person name="Huard M.D."/>
            <person name="Hughes L."/>
            <person name="Hurhula B."/>
            <person name="Husby M.E."/>
            <person name="Kamat A."/>
            <person name="Kanga B."/>
            <person name="Kashin S."/>
            <person name="Khazanovich D."/>
            <person name="Kisner P."/>
            <person name="Lance K."/>
            <person name="Lara M."/>
            <person name="Lee W."/>
            <person name="Lennon N."/>
            <person name="Letendre F."/>
            <person name="LeVine R."/>
            <person name="Lipovsky A."/>
            <person name="Liu X."/>
            <person name="Liu J."/>
            <person name="Liu S."/>
            <person name="Lokyitsang T."/>
            <person name="Lokyitsang Y."/>
            <person name="Lubonja R."/>
            <person name="Lui A."/>
            <person name="MacDonald P."/>
            <person name="Magnisalis V."/>
            <person name="Maru K."/>
            <person name="Matthews C."/>
            <person name="McCusker W."/>
            <person name="McDonough S."/>
            <person name="Mehta T."/>
            <person name="Meldrim J."/>
            <person name="Meneus L."/>
            <person name="Mihai O."/>
            <person name="Mihalev A."/>
            <person name="Mihova T."/>
            <person name="Mittelman R."/>
            <person name="Mlenga V."/>
            <person name="Montmayeur A."/>
            <person name="Mulrain L."/>
            <person name="Navidi A."/>
            <person name="Naylor J."/>
            <person name="Negash T."/>
            <person name="Nguyen T."/>
            <person name="Nguyen N."/>
            <person name="Nicol R."/>
            <person name="Norbu C."/>
            <person name="Norbu N."/>
            <person name="Novod N."/>
            <person name="O'Neill B."/>
            <person name="Osman S."/>
            <person name="Markiewicz E."/>
            <person name="Oyono O.L."/>
            <person name="Patti C."/>
            <person name="Phunkhang P."/>
            <person name="Pierre F."/>
            <person name="Priest M."/>
            <person name="Raghuraman S."/>
            <person name="Rege F."/>
            <person name="Reyes R."/>
            <person name="Rise C."/>
            <person name="Rogov P."/>
            <person name="Ross K."/>
            <person name="Ryan E."/>
            <person name="Settipalli S."/>
            <person name="Shea T."/>
            <person name="Sherpa N."/>
            <person name="Shi L."/>
            <person name="Shih D."/>
            <person name="Sparrow T."/>
            <person name="Spaulding J."/>
            <person name="Stalker J."/>
            <person name="Stange-Thomann N."/>
            <person name="Stavropoulos S."/>
            <person name="Stone C."/>
            <person name="Strader C."/>
            <person name="Tesfaye S."/>
            <person name="Thomson T."/>
            <person name="Thoulutsang Y."/>
            <person name="Thoulutsang D."/>
            <person name="Topham K."/>
            <person name="Topping I."/>
            <person name="Tsamla T."/>
            <person name="Vassiliev H."/>
            <person name="Vo A."/>
            <person name="Wangchuk T."/>
            <person name="Wangdi T."/>
            <person name="Weiand M."/>
            <person name="Wilkinson J."/>
            <person name="Wilson A."/>
            <person name="Yadav S."/>
            <person name="Young G."/>
            <person name="Yu Q."/>
            <person name="Zembek L."/>
            <person name="Zhong D."/>
            <person name="Zimmer A."/>
            <person name="Zwirko Z."/>
            <person name="Jaffe D.B."/>
            <person name="Alvarez P."/>
            <person name="Brockman W."/>
            <person name="Butler J."/>
            <person name="Chin C."/>
            <person name="Gnerre S."/>
            <person name="MacCallum I."/>
            <person name="Graves J.A."/>
            <person name="Ponting C.P."/>
            <person name="Breen M."/>
            <person name="Samollow P.B."/>
            <person name="Lander E.S."/>
            <person name="Lindblad-Toh K."/>
        </authorList>
    </citation>
    <scope>NUCLEOTIDE SEQUENCE [LARGE SCALE GENOMIC DNA]</scope>
</reference>
<evidence type="ECO:0000256" key="19">
    <source>
        <dbReference type="ARBA" id="ARBA00064911"/>
    </source>
</evidence>
<dbReference type="PANTHER" id="PTHR23169">
    <property type="entry name" value="ENVOPLAKIN"/>
    <property type="match status" value="1"/>
</dbReference>
<dbReference type="GO" id="GO:0016327">
    <property type="term" value="C:apicolateral plasma membrane"/>
    <property type="evidence" value="ECO:0007669"/>
    <property type="project" value="UniProtKB-SubCell"/>
</dbReference>
<keyword evidence="12" id="KW-0175">Coiled coil</keyword>
<keyword evidence="7" id="KW-1003">Cell membrane</keyword>
<feature type="region of interest" description="Disordered" evidence="21">
    <location>
        <begin position="3118"/>
        <end position="3142"/>
    </location>
</feature>
<dbReference type="eggNOG" id="KOG0516">
    <property type="taxonomic scope" value="Eukaryota"/>
</dbReference>
<evidence type="ECO:0000256" key="6">
    <source>
        <dbReference type="ARBA" id="ARBA00022427"/>
    </source>
</evidence>
<accession>K7E154</accession>
<comment type="subcellular location">
    <subcellularLocation>
        <location evidence="16">Apicolateral cell membrane</location>
    </subcellularLocation>
    <subcellularLocation>
        <location evidence="1">Basolateral cell membrane</location>
    </subcellularLocation>
    <subcellularLocation>
        <location evidence="18">Cell junction</location>
        <location evidence="18">Hemidesmosome</location>
    </subcellularLocation>
    <subcellularLocation>
        <location evidence="4">Cell junction</location>
        <location evidence="4">Tight junction</location>
    </subcellularLocation>
    <subcellularLocation>
        <location evidence="3">Cell projection</location>
    </subcellularLocation>
    <subcellularLocation>
        <location evidence="2">Cytoplasm</location>
        <location evidence="2">Cytoskeleton</location>
    </subcellularLocation>
</comment>
<evidence type="ECO:0000256" key="7">
    <source>
        <dbReference type="ARBA" id="ARBA00022475"/>
    </source>
</evidence>
<evidence type="ECO:0000256" key="17">
    <source>
        <dbReference type="ARBA" id="ARBA00053437"/>
    </source>
</evidence>
<evidence type="ECO:0000256" key="13">
    <source>
        <dbReference type="ARBA" id="ARBA00023136"/>
    </source>
</evidence>
<feature type="compositionally biased region" description="Basic and acidic residues" evidence="21">
    <location>
        <begin position="2684"/>
        <end position="2696"/>
    </location>
</feature>
<dbReference type="GO" id="GO:0042060">
    <property type="term" value="P:wound healing"/>
    <property type="evidence" value="ECO:0000318"/>
    <property type="project" value="GO_Central"/>
</dbReference>
<dbReference type="GO" id="GO:1990254">
    <property type="term" value="F:keratin filament binding"/>
    <property type="evidence" value="ECO:0000318"/>
    <property type="project" value="GO_Central"/>
</dbReference>
<dbReference type="GO" id="GO:0050680">
    <property type="term" value="P:negative regulation of epithelial cell proliferation"/>
    <property type="evidence" value="ECO:0007669"/>
    <property type="project" value="UniProtKB-ARBA"/>
</dbReference>
<feature type="compositionally biased region" description="Basic and acidic residues" evidence="21">
    <location>
        <begin position="3211"/>
        <end position="3223"/>
    </location>
</feature>
<comment type="similarity">
    <text evidence="5">Belongs to the plakin or cytolinker family.</text>
</comment>
<dbReference type="InterPro" id="IPR035915">
    <property type="entry name" value="Plakin_repeat_sf"/>
</dbReference>